<dbReference type="InterPro" id="IPR025195">
    <property type="entry name" value="GTA_TIM_dom"/>
</dbReference>
<feature type="domain" description="Tip attachment protein J" evidence="2">
    <location>
        <begin position="774"/>
        <end position="932"/>
    </location>
</feature>
<name>A0A1U9Z567_9HYPH</name>
<dbReference type="SUPFAM" id="SSF51445">
    <property type="entry name" value="(Trans)glycosidases"/>
    <property type="match status" value="1"/>
</dbReference>
<proteinExistence type="predicted"/>
<dbReference type="CDD" id="cd19607">
    <property type="entry name" value="GTA_TIM-barrel-like"/>
    <property type="match status" value="1"/>
</dbReference>
<dbReference type="InterPro" id="IPR032876">
    <property type="entry name" value="J_dom"/>
</dbReference>
<dbReference type="Pfam" id="PF13547">
    <property type="entry name" value="GTA_TIM"/>
    <property type="match status" value="1"/>
</dbReference>
<evidence type="ECO:0000259" key="3">
    <source>
        <dbReference type="Pfam" id="PF23666"/>
    </source>
</evidence>
<dbReference type="AlphaFoldDB" id="A0A1U9Z567"/>
<dbReference type="Proteomes" id="UP000191135">
    <property type="component" value="Chromosome"/>
</dbReference>
<dbReference type="RefSeq" id="WP_018066600.1">
    <property type="nucleotide sequence ID" value="NZ_AQWH01000025.1"/>
</dbReference>
<dbReference type="eggNOG" id="ENOG502Z84H">
    <property type="taxonomic scope" value="Bacteria"/>
</dbReference>
<sequence>MATLVFQAAGAVFGGLLGPFGAVAGRALGALAGNALDGLIFSGGQKVKGSHLSSARIGGAEEGAAIPRVYGTSRIGGTLIWATRFEEEVTEERTGGKAAGSTVESFAYFGNFAYGLCEGPVAAIRRVWVDGRELDLANIEMRFYPGSDSQLPDPLIEAKQGAGNAPAYRGLCYVVFERLPLDTFGNRIPVIQFEVLKPTGSLESQIRALAIIPGATEHGLCPFPVTEALGSGQQRIMNRNTLTRATDWEASIDELMALCPNLERVALVVAWFGSDLRAGECRIEPGVETPFRKEESTPWRVSGIGRSQAHIVSTHDGGPAYGGTPNDEGLIAAIADLKARGIEVYLYPFLMMDVPAGNGLPDPHGGSEQPRYPWRGRISCHPAPGRPGTTDRSAAARAQVEAFLGTAENHQFNTFGGGVNFTGDDKGYRRFILHYAHLARAAGGVDGFIIGSEMRGLTSVRDGSDAFPFVEGLIALAAEVRAVLGLGARVTYAADWSEYFGYHPADGSGDVYFNLDPLWANHNIAAVSIDNYMPISDWRDSDLGAENPDGFKVANDPEGFRRQVAGGEGYDWYYASDADRAARIRTPITDGLAGKPWVYRYKDIQNWWANPHYNRVGGAESPTPTAWMPMSKPVWFSELGCAAVDKGAGQPNVFADPKSAESAFPYFSSGQRSDAEQRRFLETQLSRFETVETPVDYGHIFLWCWDIRPYPAFPQNSDLWTDGANWTTGHWLNGRLGATTLADTVRALLADHGFHDCDVRLLNGDLTGYQQADIDSARNLLEPLLSLYSADTIERGGVLQFRSRLKASLSPATIDVTAEREEAGRFRETRSHESDLAGEAVVSYFDPFTDYEQANVRSSRVVAVNDRVLRYALPTVLPETTALALAGDMLRENRIAVRTLSIDLSPQARGLEVGDVVRVSDGPAGRFMVTRAELGETLKIEARSFAPLAGARFLPVDRGRVHEDASDGFAPRVVFLDLARDGGGAAESFARIAAYARPWRRIFVSSSATTEGYGANVVIERPAGTARLAEDLSPGVSGRFDFSEDLVVDLDFGGLSSTSKDAVLSGANRIAVRAGNGVFEIIGFLNAVEIAAGRWRLAGLLRGLHGTEDAMMVGALAGNDAVVLGDAVIPVGLSARHIGLARNYVIEAAYGQQDPKGPYLFAGGLRAETPLAPVHLRARRLTSGDIHFSWIRRSRLDADDWAAAEIPLDEDVERYRLELFDGATMVRRIEMGVPEFLYAASDQADDFGTLAGAMTVRLCQLGRKVPLGVPLTEEINLPY</sequence>
<dbReference type="EMBL" id="CP020330">
    <property type="protein sequence ID" value="AQZ52857.1"/>
    <property type="molecule type" value="Genomic_DNA"/>
</dbReference>
<organism evidence="4 5">
    <name type="scientific">Martelella mediterranea DSM 17316</name>
    <dbReference type="NCBI Taxonomy" id="1122214"/>
    <lineage>
        <taxon>Bacteria</taxon>
        <taxon>Pseudomonadati</taxon>
        <taxon>Pseudomonadota</taxon>
        <taxon>Alphaproteobacteria</taxon>
        <taxon>Hyphomicrobiales</taxon>
        <taxon>Aurantimonadaceae</taxon>
        <taxon>Martelella</taxon>
    </lineage>
</organism>
<feature type="domain" description="Rcc01698-like C-terminal" evidence="3">
    <location>
        <begin position="1025"/>
        <end position="1121"/>
    </location>
</feature>
<protein>
    <recommendedName>
        <fullName evidence="6">Tail protein</fullName>
    </recommendedName>
</protein>
<feature type="domain" description="GTA TIM-barrel-like" evidence="1">
    <location>
        <begin position="427"/>
        <end position="714"/>
    </location>
</feature>
<dbReference type="Gene3D" id="3.20.20.80">
    <property type="entry name" value="Glycosidases"/>
    <property type="match status" value="1"/>
</dbReference>
<reference evidence="4 5" key="1">
    <citation type="submission" date="2017-03" db="EMBL/GenBank/DDBJ databases">
        <title>Foreign affairs: Plasmid Transfer between Roseobacters and Rhizobia.</title>
        <authorList>
            <person name="Bartling P."/>
            <person name="Bunk B."/>
            <person name="Overmann J."/>
            <person name="Brinkmann H."/>
            <person name="Petersen J."/>
        </authorList>
    </citation>
    <scope>NUCLEOTIDE SEQUENCE [LARGE SCALE GENOMIC DNA]</scope>
    <source>
        <strain evidence="4 5">MACL11</strain>
    </source>
</reference>
<keyword evidence="5" id="KW-1185">Reference proteome</keyword>
<dbReference type="KEGG" id="mmed:Mame_03552"/>
<accession>A0A1U9Z567</accession>
<dbReference type="Pfam" id="PF23666">
    <property type="entry name" value="Rcc01698_C"/>
    <property type="match status" value="1"/>
</dbReference>
<evidence type="ECO:0000313" key="4">
    <source>
        <dbReference type="EMBL" id="AQZ52857.1"/>
    </source>
</evidence>
<evidence type="ECO:0000313" key="5">
    <source>
        <dbReference type="Proteomes" id="UP000191135"/>
    </source>
</evidence>
<evidence type="ECO:0000259" key="1">
    <source>
        <dbReference type="Pfam" id="PF13547"/>
    </source>
</evidence>
<dbReference type="InterPro" id="IPR017853">
    <property type="entry name" value="GH"/>
</dbReference>
<gene>
    <name evidence="4" type="ORF">Mame_03552</name>
</gene>
<dbReference type="STRING" id="1122214.Mame_03552"/>
<dbReference type="Pfam" id="PF13550">
    <property type="entry name" value="Phage-tail_3"/>
    <property type="match status" value="1"/>
</dbReference>
<evidence type="ECO:0008006" key="6">
    <source>
        <dbReference type="Google" id="ProtNLM"/>
    </source>
</evidence>
<dbReference type="InterPro" id="IPR056490">
    <property type="entry name" value="Rcc01698_C"/>
</dbReference>
<dbReference type="OrthoDB" id="8445115at2"/>
<evidence type="ECO:0000259" key="2">
    <source>
        <dbReference type="Pfam" id="PF13550"/>
    </source>
</evidence>